<keyword evidence="1" id="KW-1133">Transmembrane helix</keyword>
<proteinExistence type="predicted"/>
<keyword evidence="1" id="KW-0812">Transmembrane</keyword>
<accession>A0A848IX83</accession>
<dbReference type="AlphaFoldDB" id="A0A848IX83"/>
<keyword evidence="1" id="KW-0472">Membrane</keyword>
<evidence type="ECO:0000313" key="3">
    <source>
        <dbReference type="Proteomes" id="UP000559010"/>
    </source>
</evidence>
<organism evidence="2 3">
    <name type="scientific">Marinigracilibium pacificum</name>
    <dbReference type="NCBI Taxonomy" id="2729599"/>
    <lineage>
        <taxon>Bacteria</taxon>
        <taxon>Pseudomonadati</taxon>
        <taxon>Bacteroidota</taxon>
        <taxon>Cytophagia</taxon>
        <taxon>Cytophagales</taxon>
        <taxon>Flammeovirgaceae</taxon>
        <taxon>Marinigracilibium</taxon>
    </lineage>
</organism>
<keyword evidence="3" id="KW-1185">Reference proteome</keyword>
<sequence>MKIKLSIGVSIAIIIILTLSDLKVMRYGIDCISELYFATNLGTFDIRLCTGNFIFKLIGLFLAIIGLVEILKKTERLNLKLKALLIYTVIAVITALPIYHRHPGLAGHETHGHSYWTGGLHFH</sequence>
<dbReference type="RefSeq" id="WP_169681344.1">
    <property type="nucleotide sequence ID" value="NZ_JABBNU010000006.1"/>
</dbReference>
<reference evidence="2 3" key="1">
    <citation type="submission" date="2020-04" db="EMBL/GenBank/DDBJ databases">
        <title>Flammeovirgaceae bacterium KN852 isolated from deep sea.</title>
        <authorList>
            <person name="Zhang D.-C."/>
        </authorList>
    </citation>
    <scope>NUCLEOTIDE SEQUENCE [LARGE SCALE GENOMIC DNA]</scope>
    <source>
        <strain evidence="2 3">KN852</strain>
    </source>
</reference>
<feature type="transmembrane region" description="Helical" evidence="1">
    <location>
        <begin position="83"/>
        <end position="100"/>
    </location>
</feature>
<gene>
    <name evidence="2" type="ORF">HH304_10945</name>
</gene>
<evidence type="ECO:0000313" key="2">
    <source>
        <dbReference type="EMBL" id="NMM48917.1"/>
    </source>
</evidence>
<dbReference type="EMBL" id="JABBNU010000006">
    <property type="protein sequence ID" value="NMM48917.1"/>
    <property type="molecule type" value="Genomic_DNA"/>
</dbReference>
<protein>
    <submittedName>
        <fullName evidence="2">Uncharacterized protein</fullName>
    </submittedName>
</protein>
<dbReference type="Proteomes" id="UP000559010">
    <property type="component" value="Unassembled WGS sequence"/>
</dbReference>
<evidence type="ECO:0000256" key="1">
    <source>
        <dbReference type="SAM" id="Phobius"/>
    </source>
</evidence>
<name>A0A848IX83_9BACT</name>
<feature type="transmembrane region" description="Helical" evidence="1">
    <location>
        <begin position="53"/>
        <end position="71"/>
    </location>
</feature>
<comment type="caution">
    <text evidence="2">The sequence shown here is derived from an EMBL/GenBank/DDBJ whole genome shotgun (WGS) entry which is preliminary data.</text>
</comment>